<feature type="region of interest" description="Disordered" evidence="1">
    <location>
        <begin position="1"/>
        <end position="21"/>
    </location>
</feature>
<dbReference type="InterPro" id="IPR032344">
    <property type="entry name" value="DUF4862"/>
</dbReference>
<dbReference type="Pfam" id="PF16154">
    <property type="entry name" value="DUF4862"/>
    <property type="match status" value="1"/>
</dbReference>
<reference evidence="2 3" key="1">
    <citation type="submission" date="2019-03" db="EMBL/GenBank/DDBJ databases">
        <title>Draft genome sequences of novel Actinobacteria.</title>
        <authorList>
            <person name="Sahin N."/>
            <person name="Ay H."/>
            <person name="Saygin H."/>
        </authorList>
    </citation>
    <scope>NUCLEOTIDE SEQUENCE [LARGE SCALE GENOMIC DNA]</scope>
    <source>
        <strain evidence="2 3">5K138</strain>
    </source>
</reference>
<dbReference type="InParanoid" id="A0A4R5DDA7"/>
<evidence type="ECO:0000313" key="3">
    <source>
        <dbReference type="Proteomes" id="UP000294739"/>
    </source>
</evidence>
<dbReference type="AlphaFoldDB" id="A0A4R5DDA7"/>
<evidence type="ECO:0000256" key="1">
    <source>
        <dbReference type="SAM" id="MobiDB-lite"/>
    </source>
</evidence>
<name>A0A4R5DDA7_9ACTN</name>
<keyword evidence="3" id="KW-1185">Reference proteome</keyword>
<accession>A0A4R5DDA7</accession>
<dbReference type="Proteomes" id="UP000294739">
    <property type="component" value="Unassembled WGS sequence"/>
</dbReference>
<comment type="caution">
    <text evidence="2">The sequence shown here is derived from an EMBL/GenBank/DDBJ whole genome shotgun (WGS) entry which is preliminary data.</text>
</comment>
<protein>
    <submittedName>
        <fullName evidence="2">DUF4862 family protein</fullName>
    </submittedName>
</protein>
<feature type="compositionally biased region" description="Polar residues" evidence="1">
    <location>
        <begin position="1"/>
        <end position="18"/>
    </location>
</feature>
<dbReference type="EMBL" id="SMKZ01000026">
    <property type="protein sequence ID" value="TDE08253.1"/>
    <property type="molecule type" value="Genomic_DNA"/>
</dbReference>
<gene>
    <name evidence="2" type="ORF">E1269_18270</name>
</gene>
<organism evidence="2 3">
    <name type="scientific">Jiangella asiatica</name>
    <dbReference type="NCBI Taxonomy" id="2530372"/>
    <lineage>
        <taxon>Bacteria</taxon>
        <taxon>Bacillati</taxon>
        <taxon>Actinomycetota</taxon>
        <taxon>Actinomycetes</taxon>
        <taxon>Jiangellales</taxon>
        <taxon>Jiangellaceae</taxon>
        <taxon>Jiangella</taxon>
    </lineage>
</organism>
<evidence type="ECO:0000313" key="2">
    <source>
        <dbReference type="EMBL" id="TDE08253.1"/>
    </source>
</evidence>
<dbReference type="OrthoDB" id="7307665at2"/>
<sequence length="360" mass="37628">MSSSGTSPAWSHTPSSPRTCWPGEECAPPPLFHRPARPRRSNRMSVIVGAYATAPRPIESTAQFDRYVADVLSLPGVAGLEVPYQNPESPWNDIGYLTSTSTSSTHVLTLIPALVSALASSPRLGLASVDDDGRRAALELVRGAHRFVQDVNAKGGGAFTHVELHSSPRRQDASADALRRSLDEIATWDWGPVSLTIEHCDADTGAHEPAKGFLPLDDEIAVARERGLGMVLNWGRSAIEARDAAGAARHVDTAVAAGVLTGVVFSGASPEPSAYGPGWGDWHLPIRAWGTGPVAAEAATSLLTPAEVADCVARATAAPELAFVGVKVAPPSFATVPQRVELLAANLAIVAGAVAQARDA</sequence>
<proteinExistence type="predicted"/>